<evidence type="ECO:0000259" key="4">
    <source>
        <dbReference type="Pfam" id="PF08545"/>
    </source>
</evidence>
<dbReference type="GO" id="GO:0044550">
    <property type="term" value="P:secondary metabolite biosynthetic process"/>
    <property type="evidence" value="ECO:0007669"/>
    <property type="project" value="TreeGrafter"/>
</dbReference>
<dbReference type="Proteomes" id="UP000233786">
    <property type="component" value="Unassembled WGS sequence"/>
</dbReference>
<comment type="caution">
    <text evidence="5">The sequence shown here is derived from an EMBL/GenBank/DDBJ whole genome shotgun (WGS) entry which is preliminary data.</text>
</comment>
<reference evidence="5" key="1">
    <citation type="submission" date="2017-12" db="EMBL/GenBank/DDBJ databases">
        <title>Sequencing the genomes of 1000 Actinobacteria strains.</title>
        <authorList>
            <person name="Klenk H.-P."/>
        </authorList>
    </citation>
    <scope>NUCLEOTIDE SEQUENCE [LARGE SCALE GENOMIC DNA]</scope>
    <source>
        <strain evidence="5">DSM 44228</strain>
    </source>
</reference>
<dbReference type="OrthoDB" id="7055207at2"/>
<dbReference type="GO" id="GO:0006633">
    <property type="term" value="P:fatty acid biosynthetic process"/>
    <property type="evidence" value="ECO:0007669"/>
    <property type="project" value="InterPro"/>
</dbReference>
<sequence length="328" mass="34445">MRTDDLFLAGIGSHLPPRVDSEFPGQRSVTVSPDEPAPDMAVKAALRALAACGHEPDDFAVLLHSATHPQGPEGWSAPHYVLLNTLKQPIPAIELRQGCLGMLASVEAAFYRLKANPAHHAALVTTADNFSTSLADRWTASDLFVLADGAAAVVISTTHGFARVKAIGSLSDPAMEVLHRAGEPLFPPGATVGRGLNFRERADHVREQWAAGEAPPILGFGEQVAEIADRTLAEAGVSIDDIKRVCHPGYTEDAIDAIFLDPLDVATEQGTQEFTGTVGHTGAADLFLALEHLCRGGEVGVGDHVMLIGSTTGMEAGCAVVEITGEGV</sequence>
<keyword evidence="1" id="KW-0808">Transferase</keyword>
<keyword evidence="2" id="KW-0012">Acyltransferase</keyword>
<evidence type="ECO:0000313" key="5">
    <source>
        <dbReference type="EMBL" id="PKW14311.1"/>
    </source>
</evidence>
<dbReference type="GO" id="GO:0004315">
    <property type="term" value="F:3-oxoacyl-[acyl-carrier-protein] synthase activity"/>
    <property type="evidence" value="ECO:0007669"/>
    <property type="project" value="InterPro"/>
</dbReference>
<evidence type="ECO:0000259" key="3">
    <source>
        <dbReference type="Pfam" id="PF08541"/>
    </source>
</evidence>
<gene>
    <name evidence="5" type="ORF">A8926_1918</name>
</gene>
<dbReference type="SUPFAM" id="SSF53901">
    <property type="entry name" value="Thiolase-like"/>
    <property type="match status" value="1"/>
</dbReference>
<dbReference type="Gene3D" id="3.40.47.10">
    <property type="match status" value="2"/>
</dbReference>
<dbReference type="RefSeq" id="WP_010694397.1">
    <property type="nucleotide sequence ID" value="NZ_CP061007.1"/>
</dbReference>
<evidence type="ECO:0000256" key="1">
    <source>
        <dbReference type="ARBA" id="ARBA00022679"/>
    </source>
</evidence>
<dbReference type="InterPro" id="IPR016039">
    <property type="entry name" value="Thiolase-like"/>
</dbReference>
<protein>
    <submittedName>
        <fullName evidence="5">3-oxoacyl-[acyl-carrier-protein] synthase-3</fullName>
    </submittedName>
</protein>
<organism evidence="5 6">
    <name type="scientific">Saccharopolyspora spinosa</name>
    <dbReference type="NCBI Taxonomy" id="60894"/>
    <lineage>
        <taxon>Bacteria</taxon>
        <taxon>Bacillati</taxon>
        <taxon>Actinomycetota</taxon>
        <taxon>Actinomycetes</taxon>
        <taxon>Pseudonocardiales</taxon>
        <taxon>Pseudonocardiaceae</taxon>
        <taxon>Saccharopolyspora</taxon>
    </lineage>
</organism>
<dbReference type="STRING" id="994479.GCA_000194155_02156"/>
<proteinExistence type="predicted"/>
<dbReference type="EMBL" id="PJNB01000001">
    <property type="protein sequence ID" value="PKW14311.1"/>
    <property type="molecule type" value="Genomic_DNA"/>
</dbReference>
<dbReference type="PANTHER" id="PTHR34069:SF2">
    <property type="entry name" value="BETA-KETOACYL-[ACYL-CARRIER-PROTEIN] SYNTHASE III"/>
    <property type="match status" value="1"/>
</dbReference>
<feature type="domain" description="Beta-ketoacyl-[acyl-carrier-protein] synthase III C-terminal" evidence="3">
    <location>
        <begin position="232"/>
        <end position="323"/>
    </location>
</feature>
<accession>A0A2N3XUL2</accession>
<feature type="domain" description="Beta-ketoacyl-[acyl-carrier-protein] synthase III N-terminal" evidence="4">
    <location>
        <begin position="94"/>
        <end position="159"/>
    </location>
</feature>
<evidence type="ECO:0000313" key="6">
    <source>
        <dbReference type="Proteomes" id="UP000233786"/>
    </source>
</evidence>
<dbReference type="InterPro" id="IPR013751">
    <property type="entry name" value="ACP_syn_III_N"/>
</dbReference>
<dbReference type="PANTHER" id="PTHR34069">
    <property type="entry name" value="3-OXOACYL-[ACYL-CARRIER-PROTEIN] SYNTHASE 3"/>
    <property type="match status" value="1"/>
</dbReference>
<dbReference type="AlphaFoldDB" id="A0A2N3XUL2"/>
<dbReference type="Pfam" id="PF08545">
    <property type="entry name" value="ACP_syn_III"/>
    <property type="match status" value="1"/>
</dbReference>
<dbReference type="Pfam" id="PF08541">
    <property type="entry name" value="ACP_syn_III_C"/>
    <property type="match status" value="1"/>
</dbReference>
<name>A0A2N3XUL2_SACSN</name>
<dbReference type="CDD" id="cd00827">
    <property type="entry name" value="init_cond_enzymes"/>
    <property type="match status" value="1"/>
</dbReference>
<dbReference type="InterPro" id="IPR013747">
    <property type="entry name" value="ACP_syn_III_C"/>
</dbReference>
<keyword evidence="6" id="KW-1185">Reference proteome</keyword>
<evidence type="ECO:0000256" key="2">
    <source>
        <dbReference type="ARBA" id="ARBA00023315"/>
    </source>
</evidence>